<dbReference type="AlphaFoldDB" id="A0A7D9IW33"/>
<dbReference type="Proteomes" id="UP001152795">
    <property type="component" value="Unassembled WGS sequence"/>
</dbReference>
<sequence>MVDFACSLKKAIDHGSIDVVMTTDASLLGWGASKGQTSVGRQWSEEDIVYSWLRKREEDSIILIQN</sequence>
<keyword evidence="2" id="KW-1185">Reference proteome</keyword>
<organism evidence="1 2">
    <name type="scientific">Paramuricea clavata</name>
    <name type="common">Red gorgonian</name>
    <name type="synonym">Violescent sea-whip</name>
    <dbReference type="NCBI Taxonomy" id="317549"/>
    <lineage>
        <taxon>Eukaryota</taxon>
        <taxon>Metazoa</taxon>
        <taxon>Cnidaria</taxon>
        <taxon>Anthozoa</taxon>
        <taxon>Octocorallia</taxon>
        <taxon>Malacalcyonacea</taxon>
        <taxon>Plexauridae</taxon>
        <taxon>Paramuricea</taxon>
    </lineage>
</organism>
<dbReference type="OrthoDB" id="6135106at2759"/>
<reference evidence="1" key="1">
    <citation type="submission" date="2020-04" db="EMBL/GenBank/DDBJ databases">
        <authorList>
            <person name="Alioto T."/>
            <person name="Alioto T."/>
            <person name="Gomez Garrido J."/>
        </authorList>
    </citation>
    <scope>NUCLEOTIDE SEQUENCE</scope>
    <source>
        <strain evidence="1">A484AB</strain>
    </source>
</reference>
<gene>
    <name evidence="1" type="ORF">PACLA_8A008580</name>
</gene>
<evidence type="ECO:0000313" key="1">
    <source>
        <dbReference type="EMBL" id="CAB4017720.1"/>
    </source>
</evidence>
<protein>
    <submittedName>
        <fullName evidence="1">Uncharacterized protein</fullName>
    </submittedName>
</protein>
<evidence type="ECO:0000313" key="2">
    <source>
        <dbReference type="Proteomes" id="UP001152795"/>
    </source>
</evidence>
<dbReference type="EMBL" id="CACRXK020009682">
    <property type="protein sequence ID" value="CAB4017720.1"/>
    <property type="molecule type" value="Genomic_DNA"/>
</dbReference>
<comment type="caution">
    <text evidence="1">The sequence shown here is derived from an EMBL/GenBank/DDBJ whole genome shotgun (WGS) entry which is preliminary data.</text>
</comment>
<proteinExistence type="predicted"/>
<name>A0A7D9IW33_PARCT</name>
<accession>A0A7D9IW33</accession>